<reference evidence="1 2" key="1">
    <citation type="submission" date="2016-10" db="EMBL/GenBank/DDBJ databases">
        <authorList>
            <person name="de Groot N.N."/>
        </authorList>
    </citation>
    <scope>NUCLEOTIDE SEQUENCE [LARGE SCALE GENOMIC DNA]</scope>
    <source>
        <strain evidence="1 2">DSM 19981</strain>
    </source>
</reference>
<sequence>MSQTLSGDNVTDSIFTWTFTANSGDSWGGTLVDDGTRYVVGSILNTATGRYTIVAAAPQGVDLSAFGMNEGWIAVSWYRDASGVFMVTRNGAGTASGTAGLGSEVDAAWNGTAWDSFGLGGSDQADPGDLADSLFTWTFTADSGDIMQGTLLDDTRNWDPGDTRRTAFGTYRIDTEIPYGRDLGSAGVEGTITIVSYTDFFADIQFTLETGASGPAGYGGFGSEWDRAWTGTAWMPVGQGGALQADRLPDRVFSWRFTADNGDQYVGSMVGHSSALTTGDRIETDHGHYDILQENAYSGPASAQGMVWVLRYYDASLDTWMTTYQNSVATTASGTRGLGSEYDYAWDGDEWDDFGLGGVHLASIERNNLFGWTFTANSGDRYTGWLIAADDAYAAGDTVAGAQGRYQITYEGTWGGAAGAGTIYTTSYSDAGSGRSFDTYRWGTVGGQPSGRAGFGSEYDYIWNGSEWDDFGVGGVHQANYTINTLHAFTFTANSGDRYTGWLVEDSARYAVGNMIATSQGSYRITWEGDWGGTQGRGSIWTDSYFDAASGRSFGTYTWTAGGGRPSGQAGFGSEYDYIWTGTEWDDFGVGGVHQSTFTINTLHAFTFTASSGDRYSGWLIEDSTRYAVGDTITTSQGSYRITFEGDWGGTQGRGSIWTDSYFDAGTGRSFATYFWGTLGAQPSGRSGFGSEYDYIWDGDEWDDFGVGGIHQANVTVNTLFGWTFTANSGDRYTGWLIQDDTRYAVGDTIATSQGSYRITHEGPWGGTAGKNTIWTTSYFDAGSNQTFETYFWNTIGGQPSGRGGFGSEYDYVWDGREWDDFGVGGVHQVRVERAVMVSWIFRATSGDAYTGLLLEDAETYAPGDTIVRPNGTYTIQSETDTNRTDYGIGTIWTAAYYDAGSATWLTTHYYGFYDGLPSGRSGFGSEYDFAWDGDEWDDFGVAGLHQADVERASAPEVLG</sequence>
<dbReference type="Proteomes" id="UP000199473">
    <property type="component" value="Unassembled WGS sequence"/>
</dbReference>
<dbReference type="EMBL" id="FOSQ01000001">
    <property type="protein sequence ID" value="SFK19567.1"/>
    <property type="molecule type" value="Genomic_DNA"/>
</dbReference>
<accession>A0A1I3XIX8</accession>
<proteinExistence type="predicted"/>
<organism evidence="1 2">
    <name type="scientific">Falsiroseomonas stagni DSM 19981</name>
    <dbReference type="NCBI Taxonomy" id="1123062"/>
    <lineage>
        <taxon>Bacteria</taxon>
        <taxon>Pseudomonadati</taxon>
        <taxon>Pseudomonadota</taxon>
        <taxon>Alphaproteobacteria</taxon>
        <taxon>Acetobacterales</taxon>
        <taxon>Roseomonadaceae</taxon>
        <taxon>Falsiroseomonas</taxon>
    </lineage>
</organism>
<dbReference type="AlphaFoldDB" id="A0A1I3XIX8"/>
<protein>
    <submittedName>
        <fullName evidence="1">Uncharacterized protein</fullName>
    </submittedName>
</protein>
<keyword evidence="2" id="KW-1185">Reference proteome</keyword>
<evidence type="ECO:0000313" key="2">
    <source>
        <dbReference type="Proteomes" id="UP000199473"/>
    </source>
</evidence>
<gene>
    <name evidence="1" type="ORF">SAMN02745775_101371</name>
</gene>
<dbReference type="RefSeq" id="WP_092954667.1">
    <property type="nucleotide sequence ID" value="NZ_FOSQ01000001.1"/>
</dbReference>
<dbReference type="OrthoDB" id="7285850at2"/>
<evidence type="ECO:0000313" key="1">
    <source>
        <dbReference type="EMBL" id="SFK19567.1"/>
    </source>
</evidence>
<name>A0A1I3XIX8_9PROT</name>
<dbReference type="STRING" id="1123062.SAMN02745775_101371"/>